<dbReference type="PANTHER" id="PTHR47852">
    <property type="entry name" value="OS06G0298400 PROTEIN"/>
    <property type="match status" value="1"/>
</dbReference>
<name>W9RM50_9ROSA</name>
<dbReference type="PANTHER" id="PTHR47852:SF2">
    <property type="entry name" value="WW DOMAIN-CONTAINING PROTEIN"/>
    <property type="match status" value="1"/>
</dbReference>
<accession>W9RM50</accession>
<dbReference type="STRING" id="981085.W9RM50"/>
<dbReference type="EMBL" id="KE345280">
    <property type="protein sequence ID" value="EXB97659.1"/>
    <property type="molecule type" value="Genomic_DNA"/>
</dbReference>
<dbReference type="eggNOG" id="ENOG502QTDD">
    <property type="taxonomic scope" value="Eukaryota"/>
</dbReference>
<evidence type="ECO:0000313" key="2">
    <source>
        <dbReference type="EMBL" id="EXB97659.1"/>
    </source>
</evidence>
<sequence>MSERTEDISVNTQEPNLSSGVTLENLSAATGIDGLHPVVWNGGVNNEVQNDAIQSNDVINSGSFNDTLGDGNCDLQIDLSSSLIKHCETLLERLKSVKGSKGELQSPDCFSKYILEVEIRLSDIRTLSSFGSSLHQFWVHSERQLKQLEDAINVEIYKIAESTVLGDKLQESKVHESEPYGTGKIALFPLSENIHFTPVNASPYMYVESSYGDQVNGAARPDELIPKHESNSVEDVDMDVDMEVEDATSAGDTAIVDESRLKEFAAPEQSNQPIQPAGHTSIDSQEAFAAPPPPDEEWIPSPPPDNEQIPPPPPDEPPEPVYHPLHMQNNTICHIQIPVLNIC</sequence>
<organism evidence="2 3">
    <name type="scientific">Morus notabilis</name>
    <dbReference type="NCBI Taxonomy" id="981085"/>
    <lineage>
        <taxon>Eukaryota</taxon>
        <taxon>Viridiplantae</taxon>
        <taxon>Streptophyta</taxon>
        <taxon>Embryophyta</taxon>
        <taxon>Tracheophyta</taxon>
        <taxon>Spermatophyta</taxon>
        <taxon>Magnoliopsida</taxon>
        <taxon>eudicotyledons</taxon>
        <taxon>Gunneridae</taxon>
        <taxon>Pentapetalae</taxon>
        <taxon>rosids</taxon>
        <taxon>fabids</taxon>
        <taxon>Rosales</taxon>
        <taxon>Moraceae</taxon>
        <taxon>Moreae</taxon>
        <taxon>Morus</taxon>
    </lineage>
</organism>
<protein>
    <submittedName>
        <fullName evidence="2">Uncharacterized protein</fullName>
    </submittedName>
</protein>
<evidence type="ECO:0000313" key="3">
    <source>
        <dbReference type="Proteomes" id="UP000030645"/>
    </source>
</evidence>
<dbReference type="AlphaFoldDB" id="W9RM50"/>
<feature type="compositionally biased region" description="Pro residues" evidence="1">
    <location>
        <begin position="300"/>
        <end position="321"/>
    </location>
</feature>
<proteinExistence type="predicted"/>
<evidence type="ECO:0000256" key="1">
    <source>
        <dbReference type="SAM" id="MobiDB-lite"/>
    </source>
</evidence>
<feature type="region of interest" description="Disordered" evidence="1">
    <location>
        <begin position="266"/>
        <end position="325"/>
    </location>
</feature>
<gene>
    <name evidence="2" type="ORF">L484_020209</name>
</gene>
<dbReference type="Proteomes" id="UP000030645">
    <property type="component" value="Unassembled WGS sequence"/>
</dbReference>
<reference evidence="3" key="1">
    <citation type="submission" date="2013-01" db="EMBL/GenBank/DDBJ databases">
        <title>Draft Genome Sequence of a Mulberry Tree, Morus notabilis C.K. Schneid.</title>
        <authorList>
            <person name="He N."/>
            <person name="Zhao S."/>
        </authorList>
    </citation>
    <scope>NUCLEOTIDE SEQUENCE</scope>
</reference>
<keyword evidence="3" id="KW-1185">Reference proteome</keyword>